<evidence type="ECO:0000313" key="3">
    <source>
        <dbReference type="Proteomes" id="UP000301870"/>
    </source>
</evidence>
<keyword evidence="3" id="KW-1185">Reference proteome</keyword>
<dbReference type="KEGG" id="sliu:111347965"/>
<dbReference type="Proteomes" id="UP000301870">
    <property type="component" value="Chromosome 6"/>
</dbReference>
<dbReference type="RefSeq" id="XP_022814140.1">
    <property type="nucleotide sequence ID" value="XM_022958372.1"/>
</dbReference>
<dbReference type="OrthoDB" id="7357689at2759"/>
<keyword evidence="2" id="KW-1133">Transmembrane helix</keyword>
<accession>A0A9J7IIE1</accession>
<proteinExistence type="predicted"/>
<feature type="transmembrane region" description="Helical" evidence="2">
    <location>
        <begin position="18"/>
        <end position="43"/>
    </location>
</feature>
<dbReference type="GeneID" id="111347965"/>
<gene>
    <name evidence="4" type="primary">LOC111347965</name>
</gene>
<keyword evidence="2" id="KW-0472">Membrane</keyword>
<evidence type="ECO:0000313" key="4">
    <source>
        <dbReference type="RefSeq" id="XP_022814140.1"/>
    </source>
</evidence>
<reference evidence="4" key="1">
    <citation type="submission" date="2025-08" db="UniProtKB">
        <authorList>
            <consortium name="RefSeq"/>
        </authorList>
    </citation>
    <scope>IDENTIFICATION</scope>
    <source>
        <strain evidence="4">Ishihara</strain>
        <tissue evidence="4">Whole body</tissue>
    </source>
</reference>
<evidence type="ECO:0000256" key="2">
    <source>
        <dbReference type="SAM" id="Phobius"/>
    </source>
</evidence>
<evidence type="ECO:0000256" key="1">
    <source>
        <dbReference type="SAM" id="MobiDB-lite"/>
    </source>
</evidence>
<feature type="region of interest" description="Disordered" evidence="1">
    <location>
        <begin position="75"/>
        <end position="97"/>
    </location>
</feature>
<sequence>MGIVQSLIMALTFCVERILTWICCAFVLIALIFALLMLMVYGISVGYHYAQKELTDFAYFTRAEPGEQYHLRTGRKENENMPESANITNEDDGNSYEPRPVYEAYQNQNREQQAYRQPQETPIVLIATERSRKDHESAPHERALARKVIGRFRRSRNNIRRPTRHFPKALKYSNSTISRGKTMAFR</sequence>
<name>A0A9J7IIE1_SPOLT</name>
<organism evidence="3 4">
    <name type="scientific">Spodoptera litura</name>
    <name type="common">Asian cotton leafworm</name>
    <dbReference type="NCBI Taxonomy" id="69820"/>
    <lineage>
        <taxon>Eukaryota</taxon>
        <taxon>Metazoa</taxon>
        <taxon>Ecdysozoa</taxon>
        <taxon>Arthropoda</taxon>
        <taxon>Hexapoda</taxon>
        <taxon>Insecta</taxon>
        <taxon>Pterygota</taxon>
        <taxon>Neoptera</taxon>
        <taxon>Endopterygota</taxon>
        <taxon>Lepidoptera</taxon>
        <taxon>Glossata</taxon>
        <taxon>Ditrysia</taxon>
        <taxon>Noctuoidea</taxon>
        <taxon>Noctuidae</taxon>
        <taxon>Amphipyrinae</taxon>
        <taxon>Spodoptera</taxon>
    </lineage>
</organism>
<keyword evidence="2" id="KW-0812">Transmembrane</keyword>
<protein>
    <submittedName>
        <fullName evidence="4">Uncharacterized protein LOC111347965</fullName>
    </submittedName>
</protein>
<dbReference type="AlphaFoldDB" id="A0A9J7IIE1"/>